<comment type="similarity">
    <text evidence="1 2">Belongs to the TonB-dependent receptor family.</text>
</comment>
<dbReference type="InterPro" id="IPR039426">
    <property type="entry name" value="TonB-dep_rcpt-like"/>
</dbReference>
<evidence type="ECO:0000256" key="3">
    <source>
        <dbReference type="SAM" id="SignalP"/>
    </source>
</evidence>
<dbReference type="PANTHER" id="PTHR47234:SF1">
    <property type="entry name" value="TONB-DEPENDENT RECEPTOR"/>
    <property type="match status" value="1"/>
</dbReference>
<proteinExistence type="inferred from homology"/>
<dbReference type="PROSITE" id="PS52016">
    <property type="entry name" value="TONB_DEPENDENT_REC_3"/>
    <property type="match status" value="1"/>
</dbReference>
<dbReference type="Pfam" id="PF00593">
    <property type="entry name" value="TonB_dep_Rec_b-barrel"/>
    <property type="match status" value="1"/>
</dbReference>
<name>A0ABS6BFI1_9SPHN</name>
<keyword evidence="1" id="KW-1134">Transmembrane beta strand</keyword>
<dbReference type="InterPro" id="IPR012910">
    <property type="entry name" value="Plug_dom"/>
</dbReference>
<comment type="caution">
    <text evidence="6">The sequence shown here is derived from an EMBL/GenBank/DDBJ whole genome shotgun (WGS) entry which is preliminary data.</text>
</comment>
<feature type="signal peptide" evidence="3">
    <location>
        <begin position="1"/>
        <end position="33"/>
    </location>
</feature>
<feature type="domain" description="TonB-dependent receptor-like beta-barrel" evidence="4">
    <location>
        <begin position="422"/>
        <end position="934"/>
    </location>
</feature>
<keyword evidence="1" id="KW-0998">Cell outer membrane</keyword>
<evidence type="ECO:0000313" key="7">
    <source>
        <dbReference type="Proteomes" id="UP000776276"/>
    </source>
</evidence>
<accession>A0ABS6BFI1</accession>
<organism evidence="6 7">
    <name type="scientific">Sphingomonas quercus</name>
    <dbReference type="NCBI Taxonomy" id="2842451"/>
    <lineage>
        <taxon>Bacteria</taxon>
        <taxon>Pseudomonadati</taxon>
        <taxon>Pseudomonadota</taxon>
        <taxon>Alphaproteobacteria</taxon>
        <taxon>Sphingomonadales</taxon>
        <taxon>Sphingomonadaceae</taxon>
        <taxon>Sphingomonas</taxon>
    </lineage>
</organism>
<evidence type="ECO:0000259" key="4">
    <source>
        <dbReference type="Pfam" id="PF00593"/>
    </source>
</evidence>
<dbReference type="Proteomes" id="UP000776276">
    <property type="component" value="Unassembled WGS sequence"/>
</dbReference>
<keyword evidence="1" id="KW-0812">Transmembrane</keyword>
<sequence>MTRSFKHYARLALRTGAAPVALGAALIATPGFAQETPAAAADAAGRPEEIIVTGSLFRRAIDTETASPVTMLTTDTLAKAGVTDVSQAVRSIAADGAGSIASTRSSFSGGASTVSLRNVGAGATLTLIDGLRSVGFPMNDDGHISFVDLNSVPFSAVQEIQVLKDGASSLYGADAIGGVVNIILKKRFTGVAGQLEGGATTRGDGQSYRANLTVGFGDYESQGWNLYVNGEYQLTGRVSNHDVGFPYNTADISSIGGLDRNSADDTLSTATPDAKVRRVNQINLNDPFNGSGLVAPSPTGTYTTLTNLANCSYGTFTVAGAAGGTGCKHNITDEYGQIVPKQERYSVTAHLAARLSDTIEAHLVGSYSRSVGDYINNPTNIAQVQPYRGPTTDSSQQIALPVYVCAAGVNCVTAADRRLNPNNPYAAAYANDPANGAARIYYLFGDIQARTRNVNEVYRANAGLEGSFGEDWNWKADIVAAKDVLNNTNYGTLDIAGLRQVINTGAYNFVNPSLNTQAVRDIVAPVYTSRNWTSMVSFDASLAKSLMELPGGPLQVAVGGQVRREVQHSPGMNPDLTKFATTAGAFGKHTVSAGFFEVSAPVLPTLELTGSGRYDNYSEGFSAFSPKVGATFKPIRQVMLRGTWSRGFRAPSFAERDPTSGFSGSFTVPLPEAYIAAHGGPNAAYVTASRSARGGFSGNPDLKPEKSRSFTVGTVISPTRDFDLTVDYYNIKKTDVIVMAPRIGEAFNNYYTGQALPPNYVLLAVGEPDPLFPNALPRATLIASPFGNSASEISTGIDFSAAARIGIADGIKLNSTVNGTYVLEYSTTTAEGIVQKFEGTKGPSALSAGAGTPKWRANWQNSLQIHNLTLSTTTYFVGRIKNVAADSGSTDLSCAHNLYGTGDKFCYIGKFIYTDLNASFKVNDQYTFYINVGNFTNEKAPIAAGGSNFIATWHLPGVVGRTFRVGAKFGF</sequence>
<evidence type="ECO:0000313" key="6">
    <source>
        <dbReference type="EMBL" id="MBU3077043.1"/>
    </source>
</evidence>
<keyword evidence="1" id="KW-0813">Transport</keyword>
<comment type="subcellular location">
    <subcellularLocation>
        <location evidence="1">Cell outer membrane</location>
        <topology evidence="1">Multi-pass membrane protein</topology>
    </subcellularLocation>
</comment>
<keyword evidence="6" id="KW-0675">Receptor</keyword>
<dbReference type="PANTHER" id="PTHR47234">
    <property type="match status" value="1"/>
</dbReference>
<feature type="chain" id="PRO_5045403522" evidence="3">
    <location>
        <begin position="34"/>
        <end position="971"/>
    </location>
</feature>
<keyword evidence="1 2" id="KW-0472">Membrane</keyword>
<dbReference type="RefSeq" id="WP_216320560.1">
    <property type="nucleotide sequence ID" value="NZ_JAHKRT010000002.1"/>
</dbReference>
<feature type="domain" description="TonB-dependent receptor plug" evidence="5">
    <location>
        <begin position="64"/>
        <end position="179"/>
    </location>
</feature>
<dbReference type="EMBL" id="JAHKRT010000002">
    <property type="protein sequence ID" value="MBU3077043.1"/>
    <property type="molecule type" value="Genomic_DNA"/>
</dbReference>
<gene>
    <name evidence="6" type="ORF">KOF26_04120</name>
</gene>
<reference evidence="6 7" key="1">
    <citation type="submission" date="2021-06" db="EMBL/GenBank/DDBJ databases">
        <title>Sphingomonas sp. XMGL2, whole genome shotgun sequencing project.</title>
        <authorList>
            <person name="Zhao G."/>
            <person name="Shen L."/>
        </authorList>
    </citation>
    <scope>NUCLEOTIDE SEQUENCE [LARGE SCALE GENOMIC DNA]</scope>
    <source>
        <strain evidence="6 7">XMGL2</strain>
    </source>
</reference>
<keyword evidence="3" id="KW-0732">Signal</keyword>
<dbReference type="Pfam" id="PF07715">
    <property type="entry name" value="Plug"/>
    <property type="match status" value="1"/>
</dbReference>
<evidence type="ECO:0000259" key="5">
    <source>
        <dbReference type="Pfam" id="PF07715"/>
    </source>
</evidence>
<protein>
    <submittedName>
        <fullName evidence="6">TonB-dependent receptor</fullName>
    </submittedName>
</protein>
<evidence type="ECO:0000256" key="2">
    <source>
        <dbReference type="RuleBase" id="RU003357"/>
    </source>
</evidence>
<dbReference type="InterPro" id="IPR000531">
    <property type="entry name" value="Beta-barrel_TonB"/>
</dbReference>
<evidence type="ECO:0000256" key="1">
    <source>
        <dbReference type="PROSITE-ProRule" id="PRU01360"/>
    </source>
</evidence>
<keyword evidence="7" id="KW-1185">Reference proteome</keyword>
<keyword evidence="2" id="KW-0798">TonB box</keyword>